<evidence type="ECO:0000313" key="1">
    <source>
        <dbReference type="EMBL" id="KAJ3175509.1"/>
    </source>
</evidence>
<sequence>MIVASSDNDKPAMLPASLAAVQKIRITEFDKVLAEVADEAANISLAFASEIYDHISTAKFDRNYTISSYAAMSKKASVSVIQAEIRRVLVEAGWRIVEVAVVAVDQGRGPNSRKLHCRVTIGWPTDLDDSVILKLGTQAILKSETCKSRELQ</sequence>
<dbReference type="EMBL" id="JADGJQ010000051">
    <property type="protein sequence ID" value="KAJ3175509.1"/>
    <property type="molecule type" value="Genomic_DNA"/>
</dbReference>
<proteinExistence type="predicted"/>
<comment type="caution">
    <text evidence="1">The sequence shown here is derived from an EMBL/GenBank/DDBJ whole genome shotgun (WGS) entry which is preliminary data.</text>
</comment>
<gene>
    <name evidence="1" type="ORF">HDU87_006172</name>
</gene>
<protein>
    <submittedName>
        <fullName evidence="1">Uncharacterized protein</fullName>
    </submittedName>
</protein>
<dbReference type="Proteomes" id="UP001212152">
    <property type="component" value="Unassembled WGS sequence"/>
</dbReference>
<organism evidence="1 2">
    <name type="scientific">Geranomyces variabilis</name>
    <dbReference type="NCBI Taxonomy" id="109894"/>
    <lineage>
        <taxon>Eukaryota</taxon>
        <taxon>Fungi</taxon>
        <taxon>Fungi incertae sedis</taxon>
        <taxon>Chytridiomycota</taxon>
        <taxon>Chytridiomycota incertae sedis</taxon>
        <taxon>Chytridiomycetes</taxon>
        <taxon>Spizellomycetales</taxon>
        <taxon>Powellomycetaceae</taxon>
        <taxon>Geranomyces</taxon>
    </lineage>
</organism>
<dbReference type="AlphaFoldDB" id="A0AAD5TID9"/>
<reference evidence="1" key="1">
    <citation type="submission" date="2020-05" db="EMBL/GenBank/DDBJ databases">
        <title>Phylogenomic resolution of chytrid fungi.</title>
        <authorList>
            <person name="Stajich J.E."/>
            <person name="Amses K."/>
            <person name="Simmons R."/>
            <person name="Seto K."/>
            <person name="Myers J."/>
            <person name="Bonds A."/>
            <person name="Quandt C.A."/>
            <person name="Barry K."/>
            <person name="Liu P."/>
            <person name="Grigoriev I."/>
            <person name="Longcore J.E."/>
            <person name="James T.Y."/>
        </authorList>
    </citation>
    <scope>NUCLEOTIDE SEQUENCE</scope>
    <source>
        <strain evidence="1">JEL0379</strain>
    </source>
</reference>
<name>A0AAD5TID9_9FUNG</name>
<keyword evidence="2" id="KW-1185">Reference proteome</keyword>
<evidence type="ECO:0000313" key="2">
    <source>
        <dbReference type="Proteomes" id="UP001212152"/>
    </source>
</evidence>
<accession>A0AAD5TID9</accession>